<feature type="domain" description="RecX first three-helical" evidence="8">
    <location>
        <begin position="63"/>
        <end position="100"/>
    </location>
</feature>
<evidence type="ECO:0000256" key="1">
    <source>
        <dbReference type="ARBA" id="ARBA00004496"/>
    </source>
</evidence>
<comment type="function">
    <text evidence="5">Modulates RecA activity.</text>
</comment>
<reference evidence="9 10" key="1">
    <citation type="submission" date="2018-10" db="EMBL/GenBank/DDBJ databases">
        <title>Falsibacillus sp. genome draft.</title>
        <authorList>
            <person name="Shi S."/>
        </authorList>
    </citation>
    <scope>NUCLEOTIDE SEQUENCE [LARGE SCALE GENOMIC DNA]</scope>
    <source>
        <strain evidence="9 10">GY 10110</strain>
    </source>
</reference>
<sequence>MPVITKISKQVKNDERYNIFLDEKYAFSVDEEVLARLQLQKGKELEDEDLAEIQFQDDIRKGFNLALHYLSHRMRSEKEIETFLKGKEIEETIIPEILFKLKEYKYINDLEFAIAYVRTQMATTKKGPVIIRKELHEKGIQDHFIEESLKEFLFDHQLENGVALGEKVARQNKKLSEVQVKQKIEQTLIRKGFGWDIIQEVLDAVSYEKEEDEEWDAVVHQGEKAHRKYAKFDDFEYRQKMKQALYRKGFSMDLIERFIDYINEEESE</sequence>
<dbReference type="Proteomes" id="UP000276770">
    <property type="component" value="Unassembled WGS sequence"/>
</dbReference>
<dbReference type="GO" id="GO:0006282">
    <property type="term" value="P:regulation of DNA repair"/>
    <property type="evidence" value="ECO:0007669"/>
    <property type="project" value="UniProtKB-UniRule"/>
</dbReference>
<evidence type="ECO:0000259" key="8">
    <source>
        <dbReference type="Pfam" id="PF21982"/>
    </source>
</evidence>
<evidence type="ECO:0000256" key="5">
    <source>
        <dbReference type="HAMAP-Rule" id="MF_01114"/>
    </source>
</evidence>
<evidence type="ECO:0000313" key="10">
    <source>
        <dbReference type="Proteomes" id="UP000276770"/>
    </source>
</evidence>
<feature type="domain" description="RecX third three-helical" evidence="7">
    <location>
        <begin position="212"/>
        <end position="259"/>
    </location>
</feature>
<protein>
    <recommendedName>
        <fullName evidence="3 5">Regulatory protein RecX</fullName>
    </recommendedName>
</protein>
<dbReference type="AlphaFoldDB" id="A0A3L7JVB8"/>
<dbReference type="Pfam" id="PF21982">
    <property type="entry name" value="RecX_HTH1"/>
    <property type="match status" value="1"/>
</dbReference>
<dbReference type="HAMAP" id="MF_01114">
    <property type="entry name" value="RecX"/>
    <property type="match status" value="1"/>
</dbReference>
<dbReference type="Pfam" id="PF02631">
    <property type="entry name" value="RecX_HTH2"/>
    <property type="match status" value="1"/>
</dbReference>
<evidence type="ECO:0000256" key="3">
    <source>
        <dbReference type="ARBA" id="ARBA00018111"/>
    </source>
</evidence>
<keyword evidence="4 5" id="KW-0963">Cytoplasm</keyword>
<comment type="caution">
    <text evidence="9">The sequence shown here is derived from an EMBL/GenBank/DDBJ whole genome shotgun (WGS) entry which is preliminary data.</text>
</comment>
<dbReference type="PANTHER" id="PTHR33602:SF1">
    <property type="entry name" value="REGULATORY PROTEIN RECX FAMILY PROTEIN"/>
    <property type="match status" value="1"/>
</dbReference>
<evidence type="ECO:0000313" key="9">
    <source>
        <dbReference type="EMBL" id="RLQ92382.1"/>
    </source>
</evidence>
<dbReference type="InterPro" id="IPR053926">
    <property type="entry name" value="RecX_HTH_1st"/>
</dbReference>
<feature type="domain" description="RecX second three-helical" evidence="6">
    <location>
        <begin position="108"/>
        <end position="149"/>
    </location>
</feature>
<dbReference type="Gene3D" id="1.10.10.10">
    <property type="entry name" value="Winged helix-like DNA-binding domain superfamily/Winged helix DNA-binding domain"/>
    <property type="match status" value="4"/>
</dbReference>
<dbReference type="EMBL" id="RCVZ01000018">
    <property type="protein sequence ID" value="RLQ92382.1"/>
    <property type="molecule type" value="Genomic_DNA"/>
</dbReference>
<evidence type="ECO:0000256" key="2">
    <source>
        <dbReference type="ARBA" id="ARBA00009695"/>
    </source>
</evidence>
<organism evidence="9 10">
    <name type="scientific">Falsibacillus albus</name>
    <dbReference type="NCBI Taxonomy" id="2478915"/>
    <lineage>
        <taxon>Bacteria</taxon>
        <taxon>Bacillati</taxon>
        <taxon>Bacillota</taxon>
        <taxon>Bacilli</taxon>
        <taxon>Bacillales</taxon>
        <taxon>Bacillaceae</taxon>
        <taxon>Falsibacillus</taxon>
    </lineage>
</organism>
<evidence type="ECO:0000256" key="4">
    <source>
        <dbReference type="ARBA" id="ARBA00022490"/>
    </source>
</evidence>
<feature type="domain" description="RecX third three-helical" evidence="7">
    <location>
        <begin position="157"/>
        <end position="202"/>
    </location>
</feature>
<comment type="subcellular location">
    <subcellularLocation>
        <location evidence="1 5">Cytoplasm</location>
    </subcellularLocation>
</comment>
<dbReference type="RefSeq" id="WP_121682272.1">
    <property type="nucleotide sequence ID" value="NZ_RCVZ01000018.1"/>
</dbReference>
<dbReference type="InterPro" id="IPR053924">
    <property type="entry name" value="RecX_HTH_2nd"/>
</dbReference>
<dbReference type="InterPro" id="IPR003783">
    <property type="entry name" value="Regulatory_RecX"/>
</dbReference>
<keyword evidence="10" id="KW-1185">Reference proteome</keyword>
<dbReference type="InterPro" id="IPR053925">
    <property type="entry name" value="RecX_HTH_3rd"/>
</dbReference>
<evidence type="ECO:0000259" key="7">
    <source>
        <dbReference type="Pfam" id="PF21981"/>
    </source>
</evidence>
<accession>A0A3L7JVB8</accession>
<gene>
    <name evidence="5 9" type="primary">recX</name>
    <name evidence="9" type="ORF">D9X91_19215</name>
</gene>
<dbReference type="PANTHER" id="PTHR33602">
    <property type="entry name" value="REGULATORY PROTEIN RECX FAMILY PROTEIN"/>
    <property type="match status" value="1"/>
</dbReference>
<dbReference type="InterPro" id="IPR036388">
    <property type="entry name" value="WH-like_DNA-bd_sf"/>
</dbReference>
<dbReference type="Pfam" id="PF21981">
    <property type="entry name" value="RecX_HTH3"/>
    <property type="match status" value="2"/>
</dbReference>
<name>A0A3L7JVB8_9BACI</name>
<evidence type="ECO:0000259" key="6">
    <source>
        <dbReference type="Pfam" id="PF02631"/>
    </source>
</evidence>
<dbReference type="OrthoDB" id="5421057at2"/>
<comment type="similarity">
    <text evidence="2 5">Belongs to the RecX family.</text>
</comment>
<dbReference type="NCBIfam" id="NF010733">
    <property type="entry name" value="PRK14135.1"/>
    <property type="match status" value="1"/>
</dbReference>
<dbReference type="GO" id="GO:0005737">
    <property type="term" value="C:cytoplasm"/>
    <property type="evidence" value="ECO:0007669"/>
    <property type="project" value="UniProtKB-SubCell"/>
</dbReference>
<proteinExistence type="inferred from homology"/>